<evidence type="ECO:0000256" key="2">
    <source>
        <dbReference type="PIRSR" id="PIRSR600101-2"/>
    </source>
</evidence>
<dbReference type="Gene3D" id="3.60.20.40">
    <property type="match status" value="1"/>
</dbReference>
<keyword evidence="3 5" id="KW-0808">Transferase</keyword>
<dbReference type="GO" id="GO:0036374">
    <property type="term" value="F:glutathione hydrolase activity"/>
    <property type="evidence" value="ECO:0007669"/>
    <property type="project" value="UniProtKB-UniRule"/>
</dbReference>
<accession>A0A0F7SS40</accession>
<dbReference type="EC" id="3.4.19.13" evidence="3"/>
<evidence type="ECO:0000256" key="1">
    <source>
        <dbReference type="PIRSR" id="PIRSR600101-1"/>
    </source>
</evidence>
<dbReference type="FunFam" id="1.10.246.130:FF:000001">
    <property type="entry name" value="Gamma-glutamyltransferase 5 isoform 1"/>
    <property type="match status" value="1"/>
</dbReference>
<sequence length="597" mass="63944">MYIPQLILQLLPTLSLLQPTSKPTPKKGAASCEVQLCADIGASFLQKGGSAADAMVGMVACVGTIANYHSGFGGGGFALVRSPDGTFESIDFRGAAPGALNGTIFEDDPTKSTMVGGLAVLVPGELRGLEAIHKKHGKLPWKDLFQPAIKLASDGFEINRDLFVAMNLTRPESRGPTNFKGESLLYANEKLVPGQEPGYNESFLITDSELSKVFAPNGTLLSVGSLTTRPTYARALQAVADHGPDAFYNGKIAEDIVASVRKNGGVLSLDDMANYQAHVRPALSMRYRNHTVYAPQAPSSGSLVLSTLNTMNGYEPFGREADPSDVNIHRLVESMKFAYGERTLLGDIGYTNASTLQRAFLLPSTAQHVRSLINDHTTHEGDYYDPEGWEVLDDKGTSALVVGDEDGLAVSVTTTVNLYWGSRIMTPEYGVILNDGVDDFSVKGRRNAFGYIPSPANYIVPFKRPLSSMSPLIIDDPSGKFMFASSCAGGSRIISAQIQMVLNAVDRGMSALQALTAPRLHDQVYPAVTAIEQDMPALGFKGFSMETRDYLSSLGHNVTYVPTGLSVACAVKFSPESGWEAAGDPRKFDTGSAVSSI</sequence>
<dbReference type="PANTHER" id="PTHR11686">
    <property type="entry name" value="GAMMA GLUTAMYL TRANSPEPTIDASE"/>
    <property type="match status" value="1"/>
</dbReference>
<dbReference type="GO" id="GO:0006751">
    <property type="term" value="P:glutathione catabolic process"/>
    <property type="evidence" value="ECO:0007669"/>
    <property type="project" value="UniProtKB-UniRule"/>
</dbReference>
<comment type="function">
    <text evidence="3">Cleaves the gamma-glutamyl peptide bond of glutathione and glutathione conjugates.</text>
</comment>
<dbReference type="GO" id="GO:0005886">
    <property type="term" value="C:plasma membrane"/>
    <property type="evidence" value="ECO:0007669"/>
    <property type="project" value="TreeGrafter"/>
</dbReference>
<protein>
    <recommendedName>
        <fullName evidence="3">Glutathione hydrolase</fullName>
        <ecNumber evidence="3">2.3.2.2</ecNumber>
        <ecNumber evidence="3">3.4.19.13</ecNumber>
    </recommendedName>
    <alternativeName>
        <fullName evidence="3">Gamma-glutamyltransferase</fullName>
    </alternativeName>
    <alternativeName>
        <fullName evidence="3">Gamma-glutamyltranspeptidase</fullName>
    </alternativeName>
</protein>
<dbReference type="Gene3D" id="1.10.246.130">
    <property type="match status" value="1"/>
</dbReference>
<proteinExistence type="predicted"/>
<feature type="chain" id="PRO_5002522478" description="Glutathione hydrolase" evidence="4">
    <location>
        <begin position="18"/>
        <end position="597"/>
    </location>
</feature>
<feature type="binding site" evidence="2">
    <location>
        <begin position="467"/>
        <end position="468"/>
    </location>
    <ligand>
        <name>L-glutamate</name>
        <dbReference type="ChEBI" id="CHEBI:29985"/>
    </ligand>
</feature>
<evidence type="ECO:0000256" key="3">
    <source>
        <dbReference type="RuleBase" id="RU368068"/>
    </source>
</evidence>
<dbReference type="SUPFAM" id="SSF56235">
    <property type="entry name" value="N-terminal nucleophile aminohydrolases (Ntn hydrolases)"/>
    <property type="match status" value="1"/>
</dbReference>
<reference evidence="5" key="1">
    <citation type="submission" date="2014-08" db="EMBL/GenBank/DDBJ databases">
        <authorList>
            <person name="Sharma Rahul"/>
            <person name="Thines Marco"/>
        </authorList>
    </citation>
    <scope>NUCLEOTIDE SEQUENCE</scope>
</reference>
<evidence type="ECO:0000256" key="4">
    <source>
        <dbReference type="SAM" id="SignalP"/>
    </source>
</evidence>
<dbReference type="EC" id="2.3.2.2" evidence="3"/>
<feature type="signal peptide" evidence="4">
    <location>
        <begin position="1"/>
        <end position="17"/>
    </location>
</feature>
<dbReference type="PANTHER" id="PTHR11686:SF62">
    <property type="entry name" value="GLUTATHIONE HYDROLASE"/>
    <property type="match status" value="1"/>
</dbReference>
<dbReference type="AlphaFoldDB" id="A0A0F7SS40"/>
<dbReference type="Pfam" id="PF01019">
    <property type="entry name" value="G_glu_transpept"/>
    <property type="match status" value="1"/>
</dbReference>
<comment type="catalytic activity">
    <reaction evidence="3">
        <text>an S-substituted glutathione + H2O = an S-substituted L-cysteinylglycine + L-glutamate</text>
        <dbReference type="Rhea" id="RHEA:59468"/>
        <dbReference type="ChEBI" id="CHEBI:15377"/>
        <dbReference type="ChEBI" id="CHEBI:29985"/>
        <dbReference type="ChEBI" id="CHEBI:90779"/>
        <dbReference type="ChEBI" id="CHEBI:143103"/>
        <dbReference type="EC" id="3.4.19.13"/>
    </reaction>
</comment>
<feature type="binding site" evidence="2">
    <location>
        <position position="93"/>
    </location>
    <ligand>
        <name>L-glutamate</name>
        <dbReference type="ChEBI" id="CHEBI:29985"/>
    </ligand>
</feature>
<keyword evidence="4" id="KW-0732">Signal</keyword>
<dbReference type="InterPro" id="IPR043137">
    <property type="entry name" value="GGT_ssub_C"/>
</dbReference>
<feature type="binding site" evidence="2">
    <location>
        <begin position="415"/>
        <end position="417"/>
    </location>
    <ligand>
        <name>L-glutamate</name>
        <dbReference type="ChEBI" id="CHEBI:29985"/>
    </ligand>
</feature>
<dbReference type="InterPro" id="IPR043138">
    <property type="entry name" value="GGT_lsub"/>
</dbReference>
<dbReference type="GO" id="GO:0103068">
    <property type="term" value="F:leukotriene C4 gamma-glutamyl transferase activity"/>
    <property type="evidence" value="ECO:0007669"/>
    <property type="project" value="UniProtKB-EC"/>
</dbReference>
<dbReference type="InterPro" id="IPR029055">
    <property type="entry name" value="Ntn_hydrolases_N"/>
</dbReference>
<feature type="binding site" evidence="2">
    <location>
        <position position="439"/>
    </location>
    <ligand>
        <name>L-glutamate</name>
        <dbReference type="ChEBI" id="CHEBI:29985"/>
    </ligand>
</feature>
<dbReference type="PRINTS" id="PR01210">
    <property type="entry name" value="GGTRANSPTASE"/>
</dbReference>
<name>A0A0F7SS40_PHARH</name>
<evidence type="ECO:0000313" key="5">
    <source>
        <dbReference type="EMBL" id="CED82833.1"/>
    </source>
</evidence>
<comment type="pathway">
    <text evidence="3">Sulfur metabolism; glutathione metabolism.</text>
</comment>
<comment type="catalytic activity">
    <reaction evidence="3">
        <text>an N-terminal (5-L-glutamyl)-[peptide] + an alpha-amino acid = 5-L-glutamyl amino acid + an N-terminal L-alpha-aminoacyl-[peptide]</text>
        <dbReference type="Rhea" id="RHEA:23904"/>
        <dbReference type="Rhea" id="RHEA-COMP:9780"/>
        <dbReference type="Rhea" id="RHEA-COMP:9795"/>
        <dbReference type="ChEBI" id="CHEBI:77644"/>
        <dbReference type="ChEBI" id="CHEBI:78597"/>
        <dbReference type="ChEBI" id="CHEBI:78599"/>
        <dbReference type="ChEBI" id="CHEBI:78608"/>
        <dbReference type="EC" id="2.3.2.2"/>
    </reaction>
</comment>
<feature type="active site" description="Nucleophile" evidence="1">
    <location>
        <position position="397"/>
    </location>
</feature>
<keyword evidence="3" id="KW-0012">Acyltransferase</keyword>
<feature type="binding site" evidence="2">
    <location>
        <position position="490"/>
    </location>
    <ligand>
        <name>L-glutamate</name>
        <dbReference type="ChEBI" id="CHEBI:29985"/>
    </ligand>
</feature>
<dbReference type="UniPathway" id="UPA00204"/>
<keyword evidence="3" id="KW-0378">Hydrolase</keyword>
<comment type="catalytic activity">
    <reaction evidence="3">
        <text>glutathione + H2O = L-cysteinylglycine + L-glutamate</text>
        <dbReference type="Rhea" id="RHEA:28807"/>
        <dbReference type="ChEBI" id="CHEBI:15377"/>
        <dbReference type="ChEBI" id="CHEBI:29985"/>
        <dbReference type="ChEBI" id="CHEBI:57925"/>
        <dbReference type="ChEBI" id="CHEBI:61694"/>
        <dbReference type="EC" id="3.4.19.13"/>
    </reaction>
</comment>
<dbReference type="EMBL" id="LN483142">
    <property type="protein sequence ID" value="CED82833.1"/>
    <property type="molecule type" value="Genomic_DNA"/>
</dbReference>
<dbReference type="InterPro" id="IPR000101">
    <property type="entry name" value="GGT_peptidase"/>
</dbReference>
<organism evidence="5">
    <name type="scientific">Phaffia rhodozyma</name>
    <name type="common">Yeast</name>
    <name type="synonym">Xanthophyllomyces dendrorhous</name>
    <dbReference type="NCBI Taxonomy" id="264483"/>
    <lineage>
        <taxon>Eukaryota</taxon>
        <taxon>Fungi</taxon>
        <taxon>Dikarya</taxon>
        <taxon>Basidiomycota</taxon>
        <taxon>Agaricomycotina</taxon>
        <taxon>Tremellomycetes</taxon>
        <taxon>Cystofilobasidiales</taxon>
        <taxon>Mrakiaceae</taxon>
        <taxon>Phaffia</taxon>
    </lineage>
</organism>